<feature type="region of interest" description="Disordered" evidence="1">
    <location>
        <begin position="250"/>
        <end position="272"/>
    </location>
</feature>
<reference evidence="2 3" key="1">
    <citation type="journal article" date="2019" name="Sci. Data">
        <title>Hybrid genome assembly and annotation of Danionella translucida.</title>
        <authorList>
            <person name="Kadobianskyi M."/>
            <person name="Schulze L."/>
            <person name="Schuelke M."/>
            <person name="Judkewitz B."/>
        </authorList>
    </citation>
    <scope>NUCLEOTIDE SEQUENCE [LARGE SCALE GENOMIC DNA]</scope>
    <source>
        <strain evidence="2 3">Bolton</strain>
    </source>
</reference>
<gene>
    <name evidence="2" type="ORF">DNTS_034804</name>
</gene>
<name>A0A553NRM0_9TELE</name>
<evidence type="ECO:0000313" key="2">
    <source>
        <dbReference type="EMBL" id="TRY68086.1"/>
    </source>
</evidence>
<proteinExistence type="predicted"/>
<dbReference type="EMBL" id="SRMA01026809">
    <property type="protein sequence ID" value="TRY68086.1"/>
    <property type="molecule type" value="Genomic_DNA"/>
</dbReference>
<protein>
    <submittedName>
        <fullName evidence="2">Uncharacterized protein</fullName>
    </submittedName>
</protein>
<evidence type="ECO:0000256" key="1">
    <source>
        <dbReference type="SAM" id="MobiDB-lite"/>
    </source>
</evidence>
<dbReference type="Proteomes" id="UP000316079">
    <property type="component" value="Unassembled WGS sequence"/>
</dbReference>
<comment type="caution">
    <text evidence="2">The sequence shown here is derived from an EMBL/GenBank/DDBJ whole genome shotgun (WGS) entry which is preliminary data.</text>
</comment>
<sequence length="824" mass="90099">MYGRVYPTLLLRDVRYDVLAESSTFKGFKEKEKPKSLNEIAQILLQRAKETKEKPLLCTTAKSPTKAATLSKSYDQSVVKTKTQASNITIPGDNPSESATHTEVFEDIKNLQEVVTLSGISLDGASENKTAIESMQSPDTTLVEDTHKEIYINANDLRRNYVDLRENALQAGRENITHFSRTSEDLILPCSETGDLASKNLTSEAVSIHPEPRSHLSLDLARSADVLCNAIKDIHREVFIEIKNENFESKPADSSVKKPTTGTLPEASDRDVSPLSEVNLSCSESFNSAAQKYKTEVVELAELVNVQETPEISSTQKQLPGPSTLLETKDLSLPYVNDVEQVAIEDFPGQICIQITNPNDLTSKLYESSLESSTTNDLLEASTKDAAPDITQVSPTSQYINEAEKSTTEVDEMLVVPTPNPQTTLQVPSLQLKAHQDELSFAEVDAHLAAQFHLPIESQDVPSLDLARTDAKDSASKPVDSVVESPTTDAPETKGHMSENIIAVSLMTDGIVSHNKPIKSAFEKCTSEAVPMNDEPSIQTIPEASTVYSKDHQDELSLPEVDKHVEAKCHSQPQSQDLSTLDLPSSKDVSRVDIEDLNNEIYTTNANMLDSKPVDSVVESLTLDGSVSQMSVGSLSSEKVVDSIIENFTSEAVERDATFHIADGIVPPRVQTICEALQPQFQDLPSPTWSSNSNPDSSSPAILDKGLISLPDATADAKLDISLEKAVPLLLELTNEEVAKSSEFHEKSLKESPEDLSGSVSLSPCEDVEVHCVSPISDGIESSVISMEPVLEALDEKLPEVAQLDPVQRLFLDKIREYSAKKRY</sequence>
<keyword evidence="3" id="KW-1185">Reference proteome</keyword>
<dbReference type="Gene3D" id="6.10.280.200">
    <property type="match status" value="1"/>
</dbReference>
<feature type="non-terminal residue" evidence="2">
    <location>
        <position position="824"/>
    </location>
</feature>
<accession>A0A553NRM0</accession>
<dbReference type="AlphaFoldDB" id="A0A553NRM0"/>
<organism evidence="2 3">
    <name type="scientific">Danionella cerebrum</name>
    <dbReference type="NCBI Taxonomy" id="2873325"/>
    <lineage>
        <taxon>Eukaryota</taxon>
        <taxon>Metazoa</taxon>
        <taxon>Chordata</taxon>
        <taxon>Craniata</taxon>
        <taxon>Vertebrata</taxon>
        <taxon>Euteleostomi</taxon>
        <taxon>Actinopterygii</taxon>
        <taxon>Neopterygii</taxon>
        <taxon>Teleostei</taxon>
        <taxon>Ostariophysi</taxon>
        <taxon>Cypriniformes</taxon>
        <taxon>Danionidae</taxon>
        <taxon>Danioninae</taxon>
        <taxon>Danionella</taxon>
    </lineage>
</organism>
<feature type="region of interest" description="Disordered" evidence="1">
    <location>
        <begin position="465"/>
        <end position="494"/>
    </location>
</feature>
<evidence type="ECO:0000313" key="3">
    <source>
        <dbReference type="Proteomes" id="UP000316079"/>
    </source>
</evidence>